<dbReference type="Pfam" id="PF13175">
    <property type="entry name" value="AAA_15"/>
    <property type="match status" value="1"/>
</dbReference>
<evidence type="ECO:0000313" key="3">
    <source>
        <dbReference type="Proteomes" id="UP000095606"/>
    </source>
</evidence>
<dbReference type="Gene3D" id="3.40.50.300">
    <property type="entry name" value="P-loop containing nucleotide triphosphate hydrolases"/>
    <property type="match status" value="1"/>
</dbReference>
<accession>A0A174F2H5</accession>
<proteinExistence type="predicted"/>
<sequence>MDTLRLKNYRCFTDTGDIDFRPINFLVGSNSSGKSSFIKMFPLIKQSVGIKRNGVFLWYGNEVDFKDFANVIKEGQSFLEIEFLVKKFRIPQRGFLKSIDETNLKVNMRLSQKDKDFDYLESLTISFEDQKIKIYYNPKRSSVKIEVNGIPTEEDFDRVIATETNSLLPRLLFISKNDIADDYPMWCETKLRELQFTSSFSQYRKISRSLKLGSKEDVVNYITKQLSVEDKNTHINKLWLNNIYLLLHINNIIDGINLNLLSLSNNISYVGPLRATTQRYYRFQNYAVEEIDSDGKNLAMYLYNLDKESLNNFKNWTRRLFGFEVEVSSVNGNMELIINEEGKEKHNMVDVGFGYTQILPILAIIWKTLYKDFAITNYSRTTGRNQYIVAIEQPELHLHPRLQGLFASMLVTVIKEAKEQGRDIRFIIETHSEIIISRIGQMIATHEFSNEDINVFIFNAANEGMQNYIEKSYYSEDGQLINWPYGFFSDYVFED</sequence>
<dbReference type="EMBL" id="CZAE01000001">
    <property type="protein sequence ID" value="CUO44532.1"/>
    <property type="molecule type" value="Genomic_DNA"/>
</dbReference>
<dbReference type="SUPFAM" id="SSF52540">
    <property type="entry name" value="P-loop containing nucleoside triphosphate hydrolases"/>
    <property type="match status" value="1"/>
</dbReference>
<gene>
    <name evidence="2" type="ORF">ERS852461_00304</name>
</gene>
<dbReference type="RefSeq" id="WP_009017685.1">
    <property type="nucleotide sequence ID" value="NZ_CP103274.1"/>
</dbReference>
<evidence type="ECO:0000313" key="2">
    <source>
        <dbReference type="EMBL" id="CUO44532.1"/>
    </source>
</evidence>
<dbReference type="InterPro" id="IPR027417">
    <property type="entry name" value="P-loop_NTPase"/>
</dbReference>
<dbReference type="PANTHER" id="PTHR43581">
    <property type="entry name" value="ATP/GTP PHOSPHATASE"/>
    <property type="match status" value="1"/>
</dbReference>
<dbReference type="PIRSF" id="PIRSF034888">
    <property type="entry name" value="P-loop_UCP034888"/>
    <property type="match status" value="1"/>
</dbReference>
<dbReference type="InterPro" id="IPR051396">
    <property type="entry name" value="Bact_Antivir_Def_Nuclease"/>
</dbReference>
<organism evidence="2 3">
    <name type="scientific">Bacteroides faecis</name>
    <dbReference type="NCBI Taxonomy" id="674529"/>
    <lineage>
        <taxon>Bacteria</taxon>
        <taxon>Pseudomonadati</taxon>
        <taxon>Bacteroidota</taxon>
        <taxon>Bacteroidia</taxon>
        <taxon>Bacteroidales</taxon>
        <taxon>Bacteroidaceae</taxon>
        <taxon>Bacteroides</taxon>
    </lineage>
</organism>
<dbReference type="Proteomes" id="UP000095606">
    <property type="component" value="Unassembled WGS sequence"/>
</dbReference>
<feature type="domain" description="Endonuclease GajA/Old nuclease/RecF-like AAA" evidence="1">
    <location>
        <begin position="3"/>
        <end position="436"/>
    </location>
</feature>
<dbReference type="InterPro" id="IPR041685">
    <property type="entry name" value="AAA_GajA/Old/RecF-like"/>
</dbReference>
<protein>
    <submittedName>
        <fullName evidence="2">Uncharacterized conserved protein</fullName>
    </submittedName>
</protein>
<evidence type="ECO:0000259" key="1">
    <source>
        <dbReference type="Pfam" id="PF13175"/>
    </source>
</evidence>
<dbReference type="AlphaFoldDB" id="A0A174F2H5"/>
<dbReference type="PANTHER" id="PTHR43581:SF2">
    <property type="entry name" value="EXCINUCLEASE ATPASE SUBUNIT"/>
    <property type="match status" value="1"/>
</dbReference>
<reference evidence="2 3" key="1">
    <citation type="submission" date="2015-09" db="EMBL/GenBank/DDBJ databases">
        <authorList>
            <consortium name="Pathogen Informatics"/>
        </authorList>
    </citation>
    <scope>NUCLEOTIDE SEQUENCE [LARGE SCALE GENOMIC DNA]</scope>
    <source>
        <strain evidence="2 3">2789STDY5834846</strain>
    </source>
</reference>
<name>A0A174F2H5_9BACE</name>
<dbReference type="InterPro" id="IPR014592">
    <property type="entry name" value="P-loop_UCP034888"/>
</dbReference>